<feature type="transmembrane region" description="Helical" evidence="1">
    <location>
        <begin position="26"/>
        <end position="45"/>
    </location>
</feature>
<protein>
    <submittedName>
        <fullName evidence="2">Uncharacterized protein</fullName>
    </submittedName>
</protein>
<dbReference type="Proteomes" id="UP000177913">
    <property type="component" value="Unassembled WGS sequence"/>
</dbReference>
<feature type="transmembrane region" description="Helical" evidence="1">
    <location>
        <begin position="51"/>
        <end position="69"/>
    </location>
</feature>
<dbReference type="AlphaFoldDB" id="A0A1F7H3C9"/>
<feature type="transmembrane region" description="Helical" evidence="1">
    <location>
        <begin position="167"/>
        <end position="187"/>
    </location>
</feature>
<feature type="transmembrane region" description="Helical" evidence="1">
    <location>
        <begin position="199"/>
        <end position="220"/>
    </location>
</feature>
<keyword evidence="1" id="KW-1133">Transmembrane helix</keyword>
<keyword evidence="1" id="KW-0812">Transmembrane</keyword>
<reference evidence="2 3" key="1">
    <citation type="journal article" date="2016" name="Nat. Commun.">
        <title>Thousands of microbial genomes shed light on interconnected biogeochemical processes in an aquifer system.</title>
        <authorList>
            <person name="Anantharaman K."/>
            <person name="Brown C.T."/>
            <person name="Hug L.A."/>
            <person name="Sharon I."/>
            <person name="Castelle C.J."/>
            <person name="Probst A.J."/>
            <person name="Thomas B.C."/>
            <person name="Singh A."/>
            <person name="Wilkins M.J."/>
            <person name="Karaoz U."/>
            <person name="Brodie E.L."/>
            <person name="Williams K.H."/>
            <person name="Hubbard S.S."/>
            <person name="Banfield J.F."/>
        </authorList>
    </citation>
    <scope>NUCLEOTIDE SEQUENCE [LARGE SCALE GENOMIC DNA]</scope>
</reference>
<evidence type="ECO:0000313" key="2">
    <source>
        <dbReference type="EMBL" id="OGK25386.1"/>
    </source>
</evidence>
<name>A0A1F7H3C9_9BACT</name>
<dbReference type="EMBL" id="MFZO01000011">
    <property type="protein sequence ID" value="OGK25386.1"/>
    <property type="molecule type" value="Genomic_DNA"/>
</dbReference>
<keyword evidence="1" id="KW-0472">Membrane</keyword>
<gene>
    <name evidence="2" type="ORF">A3C25_04635</name>
</gene>
<evidence type="ECO:0000313" key="3">
    <source>
        <dbReference type="Proteomes" id="UP000177913"/>
    </source>
</evidence>
<organism evidence="2 3">
    <name type="scientific">Candidatus Roizmanbacteria bacterium RIFCSPHIGHO2_02_FULL_38_11</name>
    <dbReference type="NCBI Taxonomy" id="1802039"/>
    <lineage>
        <taxon>Bacteria</taxon>
        <taxon>Candidatus Roizmaniibacteriota</taxon>
    </lineage>
</organism>
<feature type="transmembrane region" description="Helical" evidence="1">
    <location>
        <begin position="226"/>
        <end position="246"/>
    </location>
</feature>
<feature type="transmembrane region" description="Helical" evidence="1">
    <location>
        <begin position="258"/>
        <end position="274"/>
    </location>
</feature>
<comment type="caution">
    <text evidence="2">The sequence shown here is derived from an EMBL/GenBank/DDBJ whole genome shotgun (WGS) entry which is preliminary data.</text>
</comment>
<feature type="transmembrane region" description="Helical" evidence="1">
    <location>
        <begin position="142"/>
        <end position="161"/>
    </location>
</feature>
<sequence length="275" mass="32403">MFKESLLMIKFIEFFQRKALRVEKRFRFVISSFLLTSLMLASTFFFFEKSIFFIFLFLIFGYALTYFSLLEGIENIEWFTLFFMPIILSVSFYLFYFLFPVRWLTRLPFIVLYGISIYAVLLCSNIFNVGVEKSLQLYRAAFSINFFYQMVVSFLIYNTLFSFKLNFVFNAILVFLTSFLLGFQLVWSVKLDLHPKKITILLGFFVGLILGELALIGSFVPLKSTILALFLTSSYYSLSGLIYNYLDQRLFKETVREFVTVWIAVFVITVLSISW</sequence>
<feature type="transmembrane region" description="Helical" evidence="1">
    <location>
        <begin position="110"/>
        <end position="130"/>
    </location>
</feature>
<proteinExistence type="predicted"/>
<feature type="transmembrane region" description="Helical" evidence="1">
    <location>
        <begin position="76"/>
        <end position="98"/>
    </location>
</feature>
<evidence type="ECO:0000256" key="1">
    <source>
        <dbReference type="SAM" id="Phobius"/>
    </source>
</evidence>
<accession>A0A1F7H3C9</accession>